<keyword evidence="4" id="KW-0472">Membrane</keyword>
<keyword evidence="4" id="KW-0812">Transmembrane</keyword>
<keyword evidence="3" id="KW-0732">Signal</keyword>
<keyword evidence="4" id="KW-1133">Transmembrane helix</keyword>
<organism evidence="7">
    <name type="scientific">marine sediment metagenome</name>
    <dbReference type="NCBI Taxonomy" id="412755"/>
    <lineage>
        <taxon>unclassified sequences</taxon>
        <taxon>metagenomes</taxon>
        <taxon>ecological metagenomes</taxon>
    </lineage>
</organism>
<accession>A0A0F9JRB3</accession>
<dbReference type="EMBL" id="LAZR01015619">
    <property type="protein sequence ID" value="KKM08126.1"/>
    <property type="molecule type" value="Genomic_DNA"/>
</dbReference>
<feature type="domain" description="Yeast cell wall synthesis Kre9/Knh1-like N-terminal" evidence="5">
    <location>
        <begin position="197"/>
        <end position="285"/>
    </location>
</feature>
<sequence length="415" mass="47003">MNVKKILIVLSIILVPNFIFAIQPVNAIIRDQTIETTAEKDTYAREYNPTTNYGGQSYFLVGRDVFSAAVEAYFYFNFSDKPVNWENAEIALDLYSISSTVNLSVYLIEDSWNELTLTWNNKPTKGEMIDSFLAATEKIYTINVTSYIAGRNNISICLWTPELFTYNQIQGSTREGYFDPPQLIWTYGEIAEITVTTPTSSSKWFEYNTYSIHWTSLGSINDVEIKLYRGSTFIEDISWIGYTSNDGTYDFYVSSAENYKGSTYRVKIIDHDDPNVFDYSDYFSINVGSGTITVTSPSSMSSWAPGSSHFITWLSTGNIVNVDIDIYKGGIQMYYVSGASNDGLYTWTLAEDIEQGTDWRIKISNSDDSGESDWSDYFTISTSVVPSIPGYNFIFMIGIFLLALFPIGKRIKKHI</sequence>
<evidence type="ECO:0008006" key="8">
    <source>
        <dbReference type="Google" id="ProtNLM"/>
    </source>
</evidence>
<feature type="domain" description="Carbohydrate-binding module family 96" evidence="6">
    <location>
        <begin position="33"/>
        <end position="186"/>
    </location>
</feature>
<name>A0A0F9JRB3_9ZZZZ</name>
<dbReference type="InterPro" id="IPR018466">
    <property type="entry name" value="Kre9/Knh1-like_N"/>
</dbReference>
<feature type="transmembrane region" description="Helical" evidence="4">
    <location>
        <begin position="390"/>
        <end position="408"/>
    </location>
</feature>
<dbReference type="InterPro" id="IPR055372">
    <property type="entry name" value="CBM96"/>
</dbReference>
<dbReference type="Pfam" id="PF10342">
    <property type="entry name" value="Kre9_KNH"/>
    <property type="match status" value="2"/>
</dbReference>
<keyword evidence="2" id="KW-0964">Secreted</keyword>
<evidence type="ECO:0000256" key="2">
    <source>
        <dbReference type="ARBA" id="ARBA00022525"/>
    </source>
</evidence>
<dbReference type="NCBIfam" id="NF033679">
    <property type="entry name" value="DNRLRE_dom"/>
    <property type="match status" value="1"/>
</dbReference>
<evidence type="ECO:0000256" key="4">
    <source>
        <dbReference type="SAM" id="Phobius"/>
    </source>
</evidence>
<feature type="domain" description="Yeast cell wall synthesis Kre9/Knh1-like N-terminal" evidence="5">
    <location>
        <begin position="296"/>
        <end position="380"/>
    </location>
</feature>
<comment type="caution">
    <text evidence="7">The sequence shown here is derived from an EMBL/GenBank/DDBJ whole genome shotgun (WGS) entry which is preliminary data.</text>
</comment>
<dbReference type="GO" id="GO:0005576">
    <property type="term" value="C:extracellular region"/>
    <property type="evidence" value="ECO:0007669"/>
    <property type="project" value="UniProtKB-SubCell"/>
</dbReference>
<proteinExistence type="predicted"/>
<reference evidence="7" key="1">
    <citation type="journal article" date="2015" name="Nature">
        <title>Complex archaea that bridge the gap between prokaryotes and eukaryotes.</title>
        <authorList>
            <person name="Spang A."/>
            <person name="Saw J.H."/>
            <person name="Jorgensen S.L."/>
            <person name="Zaremba-Niedzwiedzka K."/>
            <person name="Martijn J."/>
            <person name="Lind A.E."/>
            <person name="van Eijk R."/>
            <person name="Schleper C."/>
            <person name="Guy L."/>
            <person name="Ettema T.J."/>
        </authorList>
    </citation>
    <scope>NUCLEOTIDE SEQUENCE</scope>
</reference>
<evidence type="ECO:0000259" key="6">
    <source>
        <dbReference type="Pfam" id="PF24517"/>
    </source>
</evidence>
<comment type="subcellular location">
    <subcellularLocation>
        <location evidence="1">Secreted</location>
    </subcellularLocation>
</comment>
<dbReference type="AlphaFoldDB" id="A0A0F9JRB3"/>
<gene>
    <name evidence="7" type="ORF">LCGC14_1726990</name>
</gene>
<evidence type="ECO:0000313" key="7">
    <source>
        <dbReference type="EMBL" id="KKM08126.1"/>
    </source>
</evidence>
<evidence type="ECO:0000256" key="1">
    <source>
        <dbReference type="ARBA" id="ARBA00004613"/>
    </source>
</evidence>
<dbReference type="Pfam" id="PF24517">
    <property type="entry name" value="CBM96"/>
    <property type="match status" value="1"/>
</dbReference>
<evidence type="ECO:0000256" key="3">
    <source>
        <dbReference type="ARBA" id="ARBA00022729"/>
    </source>
</evidence>
<evidence type="ECO:0000259" key="5">
    <source>
        <dbReference type="Pfam" id="PF10342"/>
    </source>
</evidence>
<protein>
    <recommendedName>
        <fullName evidence="8">DNRLRE domain-containing protein</fullName>
    </recommendedName>
</protein>